<dbReference type="AlphaFoldDB" id="A0A516SM23"/>
<keyword evidence="1" id="KW-1277">Toxin-antitoxin system</keyword>
<protein>
    <submittedName>
        <fullName evidence="2">Antitoxin</fullName>
    </submittedName>
</protein>
<dbReference type="KEGG" id="cari:FNU76_02705"/>
<dbReference type="Proteomes" id="UP000317550">
    <property type="component" value="Chromosome"/>
</dbReference>
<dbReference type="GO" id="GO:0006355">
    <property type="term" value="P:regulation of DNA-templated transcription"/>
    <property type="evidence" value="ECO:0007669"/>
    <property type="project" value="InterPro"/>
</dbReference>
<dbReference type="InterPro" id="IPR038296">
    <property type="entry name" value="ParD_sf"/>
</dbReference>
<dbReference type="EMBL" id="CP041730">
    <property type="protein sequence ID" value="QDQ29189.1"/>
    <property type="molecule type" value="Genomic_DNA"/>
</dbReference>
<reference evidence="3" key="1">
    <citation type="submission" date="2019-07" db="EMBL/GenBank/DDBJ databases">
        <title>Chitinimonas sp. nov., isolated from Ny-Alesund, arctica soil.</title>
        <authorList>
            <person name="Xu Q."/>
            <person name="Peng F."/>
        </authorList>
    </citation>
    <scope>NUCLEOTIDE SEQUENCE [LARGE SCALE GENOMIC DNA]</scope>
    <source>
        <strain evidence="3">R3-44</strain>
    </source>
</reference>
<sequence>MYFHSFPAAQWDSDEFLTSLLTIDVTEQQHQALKAAAALQGKTIKQYAVERLFPSVSDENQALDDLKALLSRRMAEAQRGDVTDRSITEVADEVLSARGPS</sequence>
<dbReference type="InterPro" id="IPR010985">
    <property type="entry name" value="Ribbon_hlx_hlx"/>
</dbReference>
<organism evidence="2 3">
    <name type="scientific">Chitinimonas arctica</name>
    <dbReference type="NCBI Taxonomy" id="2594795"/>
    <lineage>
        <taxon>Bacteria</taxon>
        <taxon>Pseudomonadati</taxon>
        <taxon>Pseudomonadota</taxon>
        <taxon>Betaproteobacteria</taxon>
        <taxon>Neisseriales</taxon>
        <taxon>Chitinibacteraceae</taxon>
        <taxon>Chitinimonas</taxon>
    </lineage>
</organism>
<dbReference type="Gene3D" id="6.10.180.10">
    <property type="entry name" value="Antitoxin ParD"/>
    <property type="match status" value="1"/>
</dbReference>
<evidence type="ECO:0000313" key="3">
    <source>
        <dbReference type="Proteomes" id="UP000317550"/>
    </source>
</evidence>
<name>A0A516SM23_9NEIS</name>
<gene>
    <name evidence="2" type="ORF">FNU76_02705</name>
</gene>
<proteinExistence type="predicted"/>
<keyword evidence="3" id="KW-1185">Reference proteome</keyword>
<dbReference type="InterPro" id="IPR022789">
    <property type="entry name" value="ParD"/>
</dbReference>
<evidence type="ECO:0000313" key="2">
    <source>
        <dbReference type="EMBL" id="QDQ29189.1"/>
    </source>
</evidence>
<evidence type="ECO:0000256" key="1">
    <source>
        <dbReference type="ARBA" id="ARBA00022649"/>
    </source>
</evidence>
<dbReference type="OrthoDB" id="8549996at2"/>
<dbReference type="SUPFAM" id="SSF47598">
    <property type="entry name" value="Ribbon-helix-helix"/>
    <property type="match status" value="1"/>
</dbReference>
<dbReference type="Pfam" id="PF09386">
    <property type="entry name" value="ParD"/>
    <property type="match status" value="1"/>
</dbReference>
<accession>A0A516SM23</accession>